<dbReference type="EC" id="2.7.1.175" evidence="4"/>
<dbReference type="InterPro" id="IPR012810">
    <property type="entry name" value="TreS/a-amylase_N"/>
</dbReference>
<dbReference type="SUPFAM" id="SSF51445">
    <property type="entry name" value="(Trans)glycosidases"/>
    <property type="match status" value="1"/>
</dbReference>
<dbReference type="InterPro" id="IPR040999">
    <property type="entry name" value="Mak_N_cap"/>
</dbReference>
<accession>A1AU35</accession>
<evidence type="ECO:0000256" key="8">
    <source>
        <dbReference type="ARBA" id="ARBA00022723"/>
    </source>
</evidence>
<reference evidence="17 18" key="1">
    <citation type="submission" date="2006-10" db="EMBL/GenBank/DDBJ databases">
        <title>Complete sequence of chromosome of Pelobacter propionicus DSM 2379.</title>
        <authorList>
            <consortium name="US DOE Joint Genome Institute"/>
            <person name="Copeland A."/>
            <person name="Lucas S."/>
            <person name="Lapidus A."/>
            <person name="Barry K."/>
            <person name="Detter J.C."/>
            <person name="Glavina del Rio T."/>
            <person name="Hammon N."/>
            <person name="Israni S."/>
            <person name="Dalin E."/>
            <person name="Tice H."/>
            <person name="Pitluck S."/>
            <person name="Saunders E."/>
            <person name="Brettin T."/>
            <person name="Bruce D."/>
            <person name="Han C."/>
            <person name="Tapia R."/>
            <person name="Schmutz J."/>
            <person name="Larimer F."/>
            <person name="Land M."/>
            <person name="Hauser L."/>
            <person name="Kyrpides N."/>
            <person name="Kim E."/>
            <person name="Lovley D."/>
            <person name="Richardson P."/>
        </authorList>
    </citation>
    <scope>NUCLEOTIDE SEQUENCE [LARGE SCALE GENOMIC DNA]</scope>
    <source>
        <strain evidence="18">DSM 2379 / NBRC 103807 / OttBd1</strain>
    </source>
</reference>
<evidence type="ECO:0000256" key="15">
    <source>
        <dbReference type="ARBA" id="ARBA00049067"/>
    </source>
</evidence>
<dbReference type="InterPro" id="IPR012811">
    <property type="entry name" value="TreS_maltokin_C_dom"/>
</dbReference>
<dbReference type="Gene3D" id="3.90.400.10">
    <property type="entry name" value="Oligo-1,6-glucosidase, Domain 2"/>
    <property type="match status" value="1"/>
</dbReference>
<dbReference type="SUPFAM" id="SSF51011">
    <property type="entry name" value="Glycosyl hydrolase domain"/>
    <property type="match status" value="1"/>
</dbReference>
<comment type="similarity">
    <text evidence="3">Belongs to the aminoglycoside phosphotransferase family.</text>
</comment>
<dbReference type="Pfam" id="PF18085">
    <property type="entry name" value="Mak_N_cap"/>
    <property type="match status" value="1"/>
</dbReference>
<keyword evidence="12 17" id="KW-0413">Isomerase</keyword>
<evidence type="ECO:0000256" key="11">
    <source>
        <dbReference type="ARBA" id="ARBA00022840"/>
    </source>
</evidence>
<gene>
    <name evidence="17" type="ordered locus">Ppro_3263</name>
</gene>
<dbReference type="GO" id="GO:0005524">
    <property type="term" value="F:ATP binding"/>
    <property type="evidence" value="ECO:0007669"/>
    <property type="project" value="UniProtKB-KW"/>
</dbReference>
<evidence type="ECO:0000256" key="12">
    <source>
        <dbReference type="ARBA" id="ARBA00023235"/>
    </source>
</evidence>
<dbReference type="GO" id="GO:0047471">
    <property type="term" value="F:maltose alpha-D-glucosyltransferase activity"/>
    <property type="evidence" value="ECO:0007669"/>
    <property type="project" value="UniProtKB-EC"/>
</dbReference>
<name>A1AU35_PELPD</name>
<evidence type="ECO:0000256" key="3">
    <source>
        <dbReference type="ARBA" id="ARBA00006219"/>
    </source>
</evidence>
<dbReference type="CDD" id="cd11334">
    <property type="entry name" value="AmyAc_TreS"/>
    <property type="match status" value="1"/>
</dbReference>
<dbReference type="GO" id="GO:0016740">
    <property type="term" value="F:transferase activity"/>
    <property type="evidence" value="ECO:0007669"/>
    <property type="project" value="UniProtKB-KW"/>
</dbReference>
<sequence length="1121" mass="129356">MEETIMGHEDALLEDNPFWYRDAIIYQLHIKAFADSDADGMGDFRGLISRLDYLQQLGVTAIWLLPFYPSPLRDDGYDISDYYTVNPSYNSLREFKQLLRAAHARGLRVITELVLNHTSDQHPWFQRARRAPPGSAHRDFYVWSDTPEKYAEARIIFQDFEASNWTWDPLAKAYYWHRFYSHQPDLNFDNPRVQAEMLKVIDFWMRLGVDGVRLDAVPYLFEREGTNCENLPQTHAFLKKLRAHLDDCFKNRMLLSEANQWPEDAAAYFGAGDESNMAFHFPLMPRMFMAIEMEDRFPIMDILDQTPAIPEGCQWAIFLRNHDELTLEMVTDEERDYMYRVYASDPRARINLGIRRRLAPLMGNNRRKIELMNILLFSLPGTPIIYYGDELGMGDNYFLGDRNGVRTPMQWNPDRNAGFSIASPQQLYLPVIIEPEYNFESINVENQERNPTSLLWWMRRTIAMRKRYKAFGCGSLEMLASDNPKMLTFTRCYEDEKILVVINLSRFSQTVSVDLSRHAGMVPEELFSRNRFPVIQETRYHFTAGPHDHFWFVLRGAEPRGETGEEVQRLRLREGRPWWDVLKGKAGERFCTAIIPRYLQRVCWFFGKGRVISQISVIDTCQLKQDDELFLLAFVQVSYTEGVPEVYQIPLTWLSHERVQSLTDRHPLLVICPLMLGDVEGVLCDAVYFEEFRQLLLGLMSSRATLHGASGSLLSGLRGGCLTRNNPCRTELFPSRVASVEQSNTSILYGDRLLFKMYRKLESGNNPEPEILRHLAGRKKFRNVPLYAGMIEYRTEGGKTYDLGILQTYIACHGDGWRNTLTSLSQFMEHLLSHRHDLPKLPAQLPSLLEVADGGIPEQYRDLVRGLHLEMAVLLGRRTAEMHLALAGTSGDDEWSMEPFSTLYQRSLFQAMRGLLRRNFLLLTQSLQSLPPQVQARAERVLGSEEELIACLRTITLRRFSTMKSRIHGDFHLGQALFTGKDFAFIDFEGEPFHSLSERRLKRSPLRDVAGMIHSFHFAAMSMLTHHVASNPDDAALLEPWLDAWSVYVGGAYLKGYLQAMKNSPLLPADREELTILLSCFLIQKVVHDLGRELYNRTGGIDLILRGMEMLLRECRTPCKA</sequence>
<dbReference type="PANTHER" id="PTHR10357:SF219">
    <property type="entry name" value="MALTOSE ALPHA-D-GLUCOSYLTRANSFERASE"/>
    <property type="match status" value="1"/>
</dbReference>
<dbReference type="InterPro" id="IPR032091">
    <property type="entry name" value="Malt_amylase-like_C"/>
</dbReference>
<keyword evidence="8" id="KW-0479">Metal-binding</keyword>
<feature type="domain" description="Glycosyl hydrolase family 13 catalytic" evidence="16">
    <location>
        <begin position="27"/>
        <end position="426"/>
    </location>
</feature>
<evidence type="ECO:0000259" key="16">
    <source>
        <dbReference type="SMART" id="SM00642"/>
    </source>
</evidence>
<dbReference type="PANTHER" id="PTHR10357">
    <property type="entry name" value="ALPHA-AMYLASE FAMILY MEMBER"/>
    <property type="match status" value="1"/>
</dbReference>
<keyword evidence="18" id="KW-1185">Reference proteome</keyword>
<evidence type="ECO:0000256" key="1">
    <source>
        <dbReference type="ARBA" id="ARBA00001595"/>
    </source>
</evidence>
<dbReference type="GO" id="GO:0005975">
    <property type="term" value="P:carbohydrate metabolic process"/>
    <property type="evidence" value="ECO:0007669"/>
    <property type="project" value="InterPro"/>
</dbReference>
<dbReference type="GO" id="GO:0046872">
    <property type="term" value="F:metal ion binding"/>
    <property type="evidence" value="ECO:0007669"/>
    <property type="project" value="UniProtKB-KW"/>
</dbReference>
<dbReference type="InterPro" id="IPR017853">
    <property type="entry name" value="GH"/>
</dbReference>
<evidence type="ECO:0000256" key="5">
    <source>
        <dbReference type="ARBA" id="ARBA00012619"/>
    </source>
</evidence>
<comment type="catalytic activity">
    <reaction evidence="15">
        <text>D-maltose + ATP = alpha-maltose 1-phosphate + ADP + H(+)</text>
        <dbReference type="Rhea" id="RHEA:31915"/>
        <dbReference type="ChEBI" id="CHEBI:15378"/>
        <dbReference type="ChEBI" id="CHEBI:17306"/>
        <dbReference type="ChEBI" id="CHEBI:30616"/>
        <dbReference type="ChEBI" id="CHEBI:63576"/>
        <dbReference type="ChEBI" id="CHEBI:456216"/>
        <dbReference type="EC" id="2.7.1.175"/>
    </reaction>
</comment>
<dbReference type="Gene3D" id="3.90.1200.10">
    <property type="match status" value="1"/>
</dbReference>
<dbReference type="FunFam" id="3.20.20.80:FF:000055">
    <property type="entry name" value="Trehalose synthase"/>
    <property type="match status" value="1"/>
</dbReference>
<dbReference type="Gene3D" id="2.60.40.1180">
    <property type="entry name" value="Golgi alpha-mannosidase II"/>
    <property type="match status" value="1"/>
</dbReference>
<evidence type="ECO:0000256" key="4">
    <source>
        <dbReference type="ARBA" id="ARBA00011962"/>
    </source>
</evidence>
<dbReference type="CAZy" id="GH13">
    <property type="family name" value="Glycoside Hydrolase Family 13"/>
</dbReference>
<dbReference type="Pfam" id="PF16657">
    <property type="entry name" value="Malt_amylase_C"/>
    <property type="match status" value="1"/>
</dbReference>
<dbReference type="STRING" id="338966.Ppro_3263"/>
<dbReference type="SMART" id="SM00642">
    <property type="entry name" value="Aamy"/>
    <property type="match status" value="1"/>
</dbReference>
<dbReference type="EC" id="5.4.99.16" evidence="5"/>
<evidence type="ECO:0000256" key="7">
    <source>
        <dbReference type="ARBA" id="ARBA00022679"/>
    </source>
</evidence>
<keyword evidence="7" id="KW-0808">Transferase</keyword>
<dbReference type="InterPro" id="IPR045857">
    <property type="entry name" value="O16G_dom_2"/>
</dbReference>
<keyword evidence="11" id="KW-0067">ATP-binding</keyword>
<evidence type="ECO:0000256" key="2">
    <source>
        <dbReference type="ARBA" id="ARBA00005496"/>
    </source>
</evidence>
<evidence type="ECO:0000256" key="9">
    <source>
        <dbReference type="ARBA" id="ARBA00022741"/>
    </source>
</evidence>
<comment type="similarity">
    <text evidence="2">Belongs to the glycosyl hydrolase 13 family. TreS subfamily.</text>
</comment>
<dbReference type="SUPFAM" id="SSF56112">
    <property type="entry name" value="Protein kinase-like (PK-like)"/>
    <property type="match status" value="1"/>
</dbReference>
<dbReference type="EMBL" id="CP000482">
    <property type="protein sequence ID" value="ABL00856.1"/>
    <property type="molecule type" value="Genomic_DNA"/>
</dbReference>
<proteinExistence type="inferred from homology"/>
<keyword evidence="10" id="KW-0106">Calcium</keyword>
<dbReference type="NCBIfam" id="TIGR02457">
    <property type="entry name" value="TreS_Cterm"/>
    <property type="match status" value="1"/>
</dbReference>
<dbReference type="InterPro" id="IPR013780">
    <property type="entry name" value="Glyco_hydro_b"/>
</dbReference>
<dbReference type="InterPro" id="IPR011009">
    <property type="entry name" value="Kinase-like_dom_sf"/>
</dbReference>
<dbReference type="KEGG" id="ppd:Ppro_3263"/>
<dbReference type="AlphaFoldDB" id="A1AU35"/>
<dbReference type="eggNOG" id="COG3281">
    <property type="taxonomic scope" value="Bacteria"/>
</dbReference>
<dbReference type="Gene3D" id="3.20.20.80">
    <property type="entry name" value="Glycosidases"/>
    <property type="match status" value="1"/>
</dbReference>
<evidence type="ECO:0000313" key="18">
    <source>
        <dbReference type="Proteomes" id="UP000006732"/>
    </source>
</evidence>
<dbReference type="HOGENOM" id="CLU_007635_1_1_7"/>
<keyword evidence="9" id="KW-0547">Nucleotide-binding</keyword>
<dbReference type="NCBIfam" id="TIGR02456">
    <property type="entry name" value="treS_nterm"/>
    <property type="match status" value="1"/>
</dbReference>
<dbReference type="InterPro" id="IPR006047">
    <property type="entry name" value="GH13_cat_dom"/>
</dbReference>
<evidence type="ECO:0000313" key="17">
    <source>
        <dbReference type="EMBL" id="ABL00856.1"/>
    </source>
</evidence>
<comment type="catalytic activity">
    <reaction evidence="1">
        <text>D-maltose = alpha,alpha-trehalose</text>
        <dbReference type="Rhea" id="RHEA:15145"/>
        <dbReference type="ChEBI" id="CHEBI:16551"/>
        <dbReference type="ChEBI" id="CHEBI:17306"/>
        <dbReference type="EC" id="5.4.99.16"/>
    </reaction>
</comment>
<dbReference type="Pfam" id="PF00128">
    <property type="entry name" value="Alpha-amylase"/>
    <property type="match status" value="2"/>
</dbReference>
<evidence type="ECO:0000256" key="6">
    <source>
        <dbReference type="ARBA" id="ARBA00013882"/>
    </source>
</evidence>
<dbReference type="Proteomes" id="UP000006732">
    <property type="component" value="Chromosome"/>
</dbReference>
<evidence type="ECO:0000256" key="10">
    <source>
        <dbReference type="ARBA" id="ARBA00022837"/>
    </source>
</evidence>
<evidence type="ECO:0000256" key="13">
    <source>
        <dbReference type="ARBA" id="ARBA00031251"/>
    </source>
</evidence>
<organism evidence="17 18">
    <name type="scientific">Pelobacter propionicus (strain DSM 2379 / NBRC 103807 / OttBd1)</name>
    <dbReference type="NCBI Taxonomy" id="338966"/>
    <lineage>
        <taxon>Bacteria</taxon>
        <taxon>Pseudomonadati</taxon>
        <taxon>Thermodesulfobacteriota</taxon>
        <taxon>Desulfuromonadia</taxon>
        <taxon>Desulfuromonadales</taxon>
        <taxon>Desulfuromonadaceae</taxon>
        <taxon>Pelobacter</taxon>
    </lineage>
</organism>
<protein>
    <recommendedName>
        <fullName evidence="6">Maltokinase</fullName>
        <ecNumber evidence="4">2.7.1.175</ecNumber>
        <ecNumber evidence="5">5.4.99.16</ecNumber>
    </recommendedName>
    <alternativeName>
        <fullName evidence="14">Maltose alpha-D-glucosyltransferase</fullName>
    </alternativeName>
    <alternativeName>
        <fullName evidence="13">Maltose-1-phosphate synthase</fullName>
    </alternativeName>
</protein>
<evidence type="ECO:0000256" key="14">
    <source>
        <dbReference type="ARBA" id="ARBA00031378"/>
    </source>
</evidence>
<dbReference type="eggNOG" id="COG0366">
    <property type="taxonomic scope" value="Bacteria"/>
</dbReference>